<evidence type="ECO:0000313" key="5">
    <source>
        <dbReference type="EnsemblPlants" id="Kaladp0043s0233.1.v1.1"/>
    </source>
</evidence>
<feature type="repeat" description="WD" evidence="3">
    <location>
        <begin position="314"/>
        <end position="356"/>
    </location>
</feature>
<evidence type="ECO:0000256" key="1">
    <source>
        <dbReference type="ARBA" id="ARBA00022574"/>
    </source>
</evidence>
<dbReference type="PANTHER" id="PTHR14221:SF31">
    <property type="entry name" value="TRANSDUCIN_WD40 REPEAT-LIKE SUPERFAMILY PROTEIN"/>
    <property type="match status" value="1"/>
</dbReference>
<evidence type="ECO:0000256" key="3">
    <source>
        <dbReference type="PROSITE-ProRule" id="PRU00221"/>
    </source>
</evidence>
<dbReference type="PANTHER" id="PTHR14221">
    <property type="entry name" value="WD REPEAT DOMAIN 44"/>
    <property type="match status" value="1"/>
</dbReference>
<proteinExistence type="predicted"/>
<accession>A0A7N0TST8</accession>
<dbReference type="SMART" id="SM00320">
    <property type="entry name" value="WD40"/>
    <property type="match status" value="7"/>
</dbReference>
<feature type="region of interest" description="Disordered" evidence="4">
    <location>
        <begin position="161"/>
        <end position="180"/>
    </location>
</feature>
<dbReference type="InterPro" id="IPR036322">
    <property type="entry name" value="WD40_repeat_dom_sf"/>
</dbReference>
<dbReference type="AlphaFoldDB" id="A0A7N0TST8"/>
<dbReference type="PROSITE" id="PS50294">
    <property type="entry name" value="WD_REPEATS_REGION"/>
    <property type="match status" value="3"/>
</dbReference>
<name>A0A7N0TST8_KALFE</name>
<dbReference type="Gene3D" id="2.130.10.10">
    <property type="entry name" value="YVTN repeat-like/Quinoprotein amine dehydrogenase"/>
    <property type="match status" value="1"/>
</dbReference>
<sequence length="619" mass="68844">MASFFGGEDMYYDSVDCLSSSSEDSASVMEGSGCEYEIWMTEPESVEHRRGCFLRKMGLGEFRFANKDEALGRMTDLSGAISLSGSWKTDEVDGSPVSVGRETEDETTSHVDDLDSPVSAASEVMLSLSVEGTCNEAGCVKATAKAKRISRWWSQLCKKPVGKGATEPDPQTPNMSQMKVHRNKKKCMEFSAVYAGQEIKAHKGFILTMKFSPDGQYLASGGQDGVVRIWRVTSKESCSKYSAPVCDERSKTKFSSVAVPDKVFAIDELPFQELYGHSGDILDLAWSNANLLLSSSKDKTVRLWEVGSDDCLKVFHHNDYVTCIQFNPVDDKHFITGSIDGKVRIWGVLNGRVVDWVYAKDVVTAVCYKPDGRGFVVGSVSGVCRFYGNDASKEHIQLEAQLDVQGRKKTSHNKITGIEFCQKEDQRVMITSEDSKVRIFEGINMIQKYKGFRNSGSQMSASFTSTGRHIISVGEDSRVYVWNYDDNHPPASKQRKSIHSCEHFSSEGVSVALPWSGRPTDHRNEFLPPHQQRGAEGFSLGSWFSMDNQCCSGRAATWPEEQLPLYESPVNGQQQDYRCFANEESKCTVRSEAWNTVIVTGGLDGSIRTFHNFGLPIRQ</sequence>
<reference evidence="5" key="1">
    <citation type="submission" date="2021-01" db="UniProtKB">
        <authorList>
            <consortium name="EnsemblPlants"/>
        </authorList>
    </citation>
    <scope>IDENTIFICATION</scope>
</reference>
<organism evidence="5 6">
    <name type="scientific">Kalanchoe fedtschenkoi</name>
    <name type="common">Lavender scallops</name>
    <name type="synonym">South American air plant</name>
    <dbReference type="NCBI Taxonomy" id="63787"/>
    <lineage>
        <taxon>Eukaryota</taxon>
        <taxon>Viridiplantae</taxon>
        <taxon>Streptophyta</taxon>
        <taxon>Embryophyta</taxon>
        <taxon>Tracheophyta</taxon>
        <taxon>Spermatophyta</taxon>
        <taxon>Magnoliopsida</taxon>
        <taxon>eudicotyledons</taxon>
        <taxon>Gunneridae</taxon>
        <taxon>Pentapetalae</taxon>
        <taxon>Saxifragales</taxon>
        <taxon>Crassulaceae</taxon>
        <taxon>Kalanchoe</taxon>
    </lineage>
</organism>
<keyword evidence="6" id="KW-1185">Reference proteome</keyword>
<dbReference type="InterPro" id="IPR040324">
    <property type="entry name" value="WDR44/Dgr2"/>
</dbReference>
<dbReference type="PROSITE" id="PS00678">
    <property type="entry name" value="WD_REPEATS_1"/>
    <property type="match status" value="1"/>
</dbReference>
<dbReference type="Proteomes" id="UP000594263">
    <property type="component" value="Unplaced"/>
</dbReference>
<dbReference type="Pfam" id="PF00400">
    <property type="entry name" value="WD40"/>
    <property type="match status" value="4"/>
</dbReference>
<feature type="region of interest" description="Disordered" evidence="4">
    <location>
        <begin position="91"/>
        <end position="112"/>
    </location>
</feature>
<keyword evidence="2" id="KW-0677">Repeat</keyword>
<evidence type="ECO:0000256" key="4">
    <source>
        <dbReference type="SAM" id="MobiDB-lite"/>
    </source>
</evidence>
<evidence type="ECO:0000256" key="2">
    <source>
        <dbReference type="ARBA" id="ARBA00022737"/>
    </source>
</evidence>
<keyword evidence="1 3" id="KW-0853">WD repeat</keyword>
<dbReference type="InterPro" id="IPR015943">
    <property type="entry name" value="WD40/YVTN_repeat-like_dom_sf"/>
</dbReference>
<dbReference type="InterPro" id="IPR001680">
    <property type="entry name" value="WD40_rpt"/>
</dbReference>
<dbReference type="InterPro" id="IPR019775">
    <property type="entry name" value="WD40_repeat_CS"/>
</dbReference>
<dbReference type="FunFam" id="2.130.10.10:FF:000849">
    <property type="entry name" value="WD repeat-containing protein 44"/>
    <property type="match status" value="1"/>
</dbReference>
<dbReference type="EnsemblPlants" id="Kaladp0043s0233.1.v1.1">
    <property type="protein sequence ID" value="Kaladp0043s0233.1.v1.1"/>
    <property type="gene ID" value="Kaladp0043s0233.v1.1"/>
</dbReference>
<dbReference type="PRINTS" id="PR00320">
    <property type="entry name" value="GPROTEINBRPT"/>
</dbReference>
<dbReference type="SUPFAM" id="SSF50978">
    <property type="entry name" value="WD40 repeat-like"/>
    <property type="match status" value="1"/>
</dbReference>
<dbReference type="CDD" id="cd00200">
    <property type="entry name" value="WD40"/>
    <property type="match status" value="1"/>
</dbReference>
<dbReference type="OMA" id="IPWSGMS"/>
<dbReference type="PROSITE" id="PS50082">
    <property type="entry name" value="WD_REPEATS_2"/>
    <property type="match status" value="3"/>
</dbReference>
<dbReference type="Gramene" id="Kaladp0043s0233.1.v1.1">
    <property type="protein sequence ID" value="Kaladp0043s0233.1.v1.1"/>
    <property type="gene ID" value="Kaladp0043s0233.v1.1"/>
</dbReference>
<feature type="repeat" description="WD" evidence="3">
    <location>
        <begin position="274"/>
        <end position="314"/>
    </location>
</feature>
<feature type="repeat" description="WD" evidence="3">
    <location>
        <begin position="199"/>
        <end position="240"/>
    </location>
</feature>
<protein>
    <submittedName>
        <fullName evidence="5">Uncharacterized protein</fullName>
    </submittedName>
</protein>
<dbReference type="InterPro" id="IPR020472">
    <property type="entry name" value="WD40_PAC1"/>
</dbReference>
<evidence type="ECO:0000313" key="6">
    <source>
        <dbReference type="Proteomes" id="UP000594263"/>
    </source>
</evidence>